<evidence type="ECO:0000313" key="2">
    <source>
        <dbReference type="EMBL" id="MFC0478356.1"/>
    </source>
</evidence>
<dbReference type="EMBL" id="JBHLUU010000128">
    <property type="protein sequence ID" value="MFC0478356.1"/>
    <property type="molecule type" value="Genomic_DNA"/>
</dbReference>
<dbReference type="Gene3D" id="3.30.1180.10">
    <property type="match status" value="1"/>
</dbReference>
<dbReference type="PANTHER" id="PTHR33434">
    <property type="entry name" value="DEGV DOMAIN-CONTAINING PROTEIN DR_1986-RELATED"/>
    <property type="match status" value="1"/>
</dbReference>
<dbReference type="NCBIfam" id="TIGR00762">
    <property type="entry name" value="DegV"/>
    <property type="match status" value="1"/>
</dbReference>
<dbReference type="Gene3D" id="3.40.50.10170">
    <property type="match status" value="1"/>
</dbReference>
<dbReference type="PROSITE" id="PS51482">
    <property type="entry name" value="DEGV"/>
    <property type="match status" value="1"/>
</dbReference>
<comment type="caution">
    <text evidence="2">The sequence shown here is derived from an EMBL/GenBank/DDBJ whole genome shotgun (WGS) entry which is preliminary data.</text>
</comment>
<dbReference type="Pfam" id="PF02645">
    <property type="entry name" value="DegV"/>
    <property type="match status" value="1"/>
</dbReference>
<evidence type="ECO:0000256" key="1">
    <source>
        <dbReference type="ARBA" id="ARBA00023121"/>
    </source>
</evidence>
<dbReference type="PANTHER" id="PTHR33434:SF2">
    <property type="entry name" value="FATTY ACID-BINDING PROTEIN TM_1468"/>
    <property type="match status" value="1"/>
</dbReference>
<accession>A0ABV6KYE8</accession>
<protein>
    <submittedName>
        <fullName evidence="2">DegV family protein</fullName>
    </submittedName>
</protein>
<dbReference type="Proteomes" id="UP001589738">
    <property type="component" value="Unassembled WGS sequence"/>
</dbReference>
<organism evidence="2 3">
    <name type="scientific">Robertmurraya beringensis</name>
    <dbReference type="NCBI Taxonomy" id="641660"/>
    <lineage>
        <taxon>Bacteria</taxon>
        <taxon>Bacillati</taxon>
        <taxon>Bacillota</taxon>
        <taxon>Bacilli</taxon>
        <taxon>Bacillales</taxon>
        <taxon>Bacillaceae</taxon>
        <taxon>Robertmurraya</taxon>
    </lineage>
</organism>
<name>A0ABV6KYE8_9BACI</name>
<sequence length="285" mass="31807">MAKKIAWVTDSTASFSEKDQTWLQDNHIYVVPLSFTFGNATFKEGVDITTEEFYEMMSNSDIPPTSSQPALGDFIDLYTQLKENYDEAIIIHVSSELSGTYSTSTQAAEIVGFPVHPVDSWIGSFPLKFLIEEGITLYHEGHKPSEIVKELLSLREKCRLILIPANLDQLRKSGRVSNFGSILGNLLQIKPLLAFKEGKVNIVEKIRTMRKAEQALIERLRDAYNQGIYDRIGIMHAGEKEIAEGVLAKITTEFESLKIEVLPLIPVAGVHTGVGTIALSYIMKD</sequence>
<dbReference type="RefSeq" id="WP_160546210.1">
    <property type="nucleotide sequence ID" value="NZ_JBHLUU010000128.1"/>
</dbReference>
<dbReference type="SUPFAM" id="SSF82549">
    <property type="entry name" value="DAK1/DegV-like"/>
    <property type="match status" value="1"/>
</dbReference>
<keyword evidence="3" id="KW-1185">Reference proteome</keyword>
<keyword evidence="1" id="KW-0446">Lipid-binding</keyword>
<reference evidence="2 3" key="1">
    <citation type="submission" date="2024-09" db="EMBL/GenBank/DDBJ databases">
        <authorList>
            <person name="Sun Q."/>
            <person name="Mori K."/>
        </authorList>
    </citation>
    <scope>NUCLEOTIDE SEQUENCE [LARGE SCALE GENOMIC DNA]</scope>
    <source>
        <strain evidence="2 3">CGMCC 1.9126</strain>
    </source>
</reference>
<dbReference type="InterPro" id="IPR050270">
    <property type="entry name" value="DegV_domain_contain"/>
</dbReference>
<proteinExistence type="predicted"/>
<evidence type="ECO:0000313" key="3">
    <source>
        <dbReference type="Proteomes" id="UP001589738"/>
    </source>
</evidence>
<dbReference type="InterPro" id="IPR043168">
    <property type="entry name" value="DegV_C"/>
</dbReference>
<dbReference type="InterPro" id="IPR003797">
    <property type="entry name" value="DegV"/>
</dbReference>
<gene>
    <name evidence="2" type="ORF">ACFFHF_24510</name>
</gene>